<dbReference type="PANTHER" id="PTHR34975:SF2">
    <property type="entry name" value="SPORE GERMINATION PROTEIN A2"/>
    <property type="match status" value="1"/>
</dbReference>
<dbReference type="GO" id="GO:0009847">
    <property type="term" value="P:spore germination"/>
    <property type="evidence" value="ECO:0007669"/>
    <property type="project" value="InterPro"/>
</dbReference>
<reference evidence="9 10" key="1">
    <citation type="submission" date="2016-04" db="EMBL/GenBank/DDBJ databases">
        <title>Complete genome sequence of Bacillus oceanisediminis strain 2691.</title>
        <authorList>
            <person name="Jeong H."/>
            <person name="Kim H.J."/>
            <person name="Lee D.-W."/>
        </authorList>
    </citation>
    <scope>NUCLEOTIDE SEQUENCE [LARGE SCALE GENOMIC DNA]</scope>
    <source>
        <strain evidence="9 10">2691</strain>
    </source>
</reference>
<gene>
    <name evidence="9" type="ORF">A361_14380</name>
</gene>
<comment type="subcellular location">
    <subcellularLocation>
        <location evidence="1">Membrane</location>
        <topology evidence="1">Multi-pass membrane protein</topology>
    </subcellularLocation>
</comment>
<dbReference type="EMBL" id="CP015506">
    <property type="protein sequence ID" value="AND40286.1"/>
    <property type="molecule type" value="Genomic_DNA"/>
</dbReference>
<sequence>MKIGSKEKLSSPQAAVILVNYILAAGILTLPRSSAEKLESPDVWITVILGGLFAMGAGVIIVKLSQRYPGRTIYKYSQEIAGKWAGSFIGLIIIIYFFSLAAYEIRVLSEVTSLFLLEGTPIWAIIMPFMWIGLYLIGGGIDPIARLFELILPITVIIFLIVISMSIGIFELDNLRPVLGSGITPIIKGVSTTVVAFLGIEIMLIIVAVMDKPAQAVKVVLIGTGTSMCFYLITVVMVIGGLSVDGVLTKTWPTIDLIRSFEIQGLIFERFESLLLTIWIMQIFTTFTITFYAASLGLSQIFKKKIGPFQFGLLPVIYLIGMIPANMNEVFAMGDMIGFSALFLFGVLPLALLIISKIKGAKA</sequence>
<dbReference type="Gene3D" id="1.20.1740.10">
    <property type="entry name" value="Amino acid/polyamine transporter I"/>
    <property type="match status" value="1"/>
</dbReference>
<dbReference type="GO" id="GO:0016020">
    <property type="term" value="C:membrane"/>
    <property type="evidence" value="ECO:0007669"/>
    <property type="project" value="UniProtKB-SubCell"/>
</dbReference>
<keyword evidence="7 8" id="KW-0472">Membrane</keyword>
<evidence type="ECO:0000256" key="6">
    <source>
        <dbReference type="ARBA" id="ARBA00022989"/>
    </source>
</evidence>
<feature type="transmembrane region" description="Helical" evidence="8">
    <location>
        <begin position="43"/>
        <end position="64"/>
    </location>
</feature>
<keyword evidence="3" id="KW-0813">Transport</keyword>
<dbReference type="PANTHER" id="PTHR34975">
    <property type="entry name" value="SPORE GERMINATION PROTEIN A2"/>
    <property type="match status" value="1"/>
</dbReference>
<organism evidence="9 10">
    <name type="scientific">Cytobacillus oceanisediminis 2691</name>
    <dbReference type="NCBI Taxonomy" id="1196031"/>
    <lineage>
        <taxon>Bacteria</taxon>
        <taxon>Bacillati</taxon>
        <taxon>Bacillota</taxon>
        <taxon>Bacilli</taxon>
        <taxon>Bacillales</taxon>
        <taxon>Bacillaceae</taxon>
        <taxon>Cytobacillus</taxon>
    </lineage>
</organism>
<evidence type="ECO:0000256" key="7">
    <source>
        <dbReference type="ARBA" id="ARBA00023136"/>
    </source>
</evidence>
<feature type="transmembrane region" description="Helical" evidence="8">
    <location>
        <begin position="306"/>
        <end position="325"/>
    </location>
</feature>
<feature type="transmembrane region" description="Helical" evidence="8">
    <location>
        <begin position="190"/>
        <end position="210"/>
    </location>
</feature>
<dbReference type="KEGG" id="bon:A361_14380"/>
<evidence type="ECO:0000256" key="8">
    <source>
        <dbReference type="SAM" id="Phobius"/>
    </source>
</evidence>
<dbReference type="Pfam" id="PF03845">
    <property type="entry name" value="Spore_permease"/>
    <property type="match status" value="1"/>
</dbReference>
<feature type="transmembrane region" description="Helical" evidence="8">
    <location>
        <begin position="219"/>
        <end position="242"/>
    </location>
</feature>
<feature type="transmembrane region" description="Helical" evidence="8">
    <location>
        <begin position="115"/>
        <end position="138"/>
    </location>
</feature>
<dbReference type="RefSeq" id="WP_019381301.1">
    <property type="nucleotide sequence ID" value="NZ_CP015506.1"/>
</dbReference>
<accession>A0A160MBQ3</accession>
<dbReference type="NCBIfam" id="TIGR00912">
    <property type="entry name" value="2A0309"/>
    <property type="match status" value="1"/>
</dbReference>
<evidence type="ECO:0000256" key="5">
    <source>
        <dbReference type="ARBA" id="ARBA00022692"/>
    </source>
</evidence>
<evidence type="ECO:0000256" key="1">
    <source>
        <dbReference type="ARBA" id="ARBA00004141"/>
    </source>
</evidence>
<keyword evidence="4" id="KW-0309">Germination</keyword>
<evidence type="ECO:0000256" key="2">
    <source>
        <dbReference type="ARBA" id="ARBA00007998"/>
    </source>
</evidence>
<feature type="transmembrane region" description="Helical" evidence="8">
    <location>
        <begin position="84"/>
        <end position="103"/>
    </location>
</feature>
<comment type="similarity">
    <text evidence="2">Belongs to the amino acid-polyamine-organocation (APC) superfamily. Spore germination protein (SGP) (TC 2.A.3.9) family.</text>
</comment>
<evidence type="ECO:0000256" key="4">
    <source>
        <dbReference type="ARBA" id="ARBA00022544"/>
    </source>
</evidence>
<feature type="transmembrane region" description="Helical" evidence="8">
    <location>
        <begin position="150"/>
        <end position="170"/>
    </location>
</feature>
<keyword evidence="6 8" id="KW-1133">Transmembrane helix</keyword>
<dbReference type="eggNOG" id="COG3949">
    <property type="taxonomic scope" value="Bacteria"/>
</dbReference>
<feature type="transmembrane region" description="Helical" evidence="8">
    <location>
        <begin position="337"/>
        <end position="355"/>
    </location>
</feature>
<evidence type="ECO:0000313" key="10">
    <source>
        <dbReference type="Proteomes" id="UP000077856"/>
    </source>
</evidence>
<name>A0A160MBQ3_9BACI</name>
<dbReference type="STRING" id="1196031.A361_14380"/>
<proteinExistence type="inferred from homology"/>
<dbReference type="AlphaFoldDB" id="A0A160MBQ3"/>
<protein>
    <submittedName>
        <fullName evidence="9">Spore gernimation protein</fullName>
    </submittedName>
</protein>
<evidence type="ECO:0000313" key="9">
    <source>
        <dbReference type="EMBL" id="AND40286.1"/>
    </source>
</evidence>
<evidence type="ECO:0000256" key="3">
    <source>
        <dbReference type="ARBA" id="ARBA00022448"/>
    </source>
</evidence>
<feature type="transmembrane region" description="Helical" evidence="8">
    <location>
        <begin position="12"/>
        <end position="31"/>
    </location>
</feature>
<keyword evidence="5 8" id="KW-0812">Transmembrane</keyword>
<dbReference type="Proteomes" id="UP000077856">
    <property type="component" value="Chromosome"/>
</dbReference>
<dbReference type="InterPro" id="IPR004761">
    <property type="entry name" value="Spore_GerAB"/>
</dbReference>
<feature type="transmembrane region" description="Helical" evidence="8">
    <location>
        <begin position="274"/>
        <end position="294"/>
    </location>
</feature>